<dbReference type="Pfam" id="PF18967">
    <property type="entry name" value="PycTM"/>
    <property type="match status" value="1"/>
</dbReference>
<feature type="transmembrane region" description="Helical" evidence="8">
    <location>
        <begin position="40"/>
        <end position="61"/>
    </location>
</feature>
<keyword evidence="7 8" id="KW-0472">Membrane</keyword>
<keyword evidence="11" id="KW-1185">Reference proteome</keyword>
<dbReference type="InterPro" id="IPR043760">
    <property type="entry name" value="PycTM_dom"/>
</dbReference>
<organism evidence="10 11">
    <name type="scientific">Streptomyces orinoci</name>
    <name type="common">Streptoverticillium orinoci</name>
    <dbReference type="NCBI Taxonomy" id="67339"/>
    <lineage>
        <taxon>Bacteria</taxon>
        <taxon>Bacillati</taxon>
        <taxon>Actinomycetota</taxon>
        <taxon>Actinomycetes</taxon>
        <taxon>Kitasatosporales</taxon>
        <taxon>Streptomycetaceae</taxon>
        <taxon>Streptomyces</taxon>
    </lineage>
</organism>
<reference evidence="10 11" key="1">
    <citation type="submission" date="2024-06" db="EMBL/GenBank/DDBJ databases">
        <title>The Natural Products Discovery Center: Release of the First 8490 Sequenced Strains for Exploring Actinobacteria Biosynthetic Diversity.</title>
        <authorList>
            <person name="Kalkreuter E."/>
            <person name="Kautsar S.A."/>
            <person name="Yang D."/>
            <person name="Bader C.D."/>
            <person name="Teijaro C.N."/>
            <person name="Fluegel L."/>
            <person name="Davis C.M."/>
            <person name="Simpson J.R."/>
            <person name="Lauterbach L."/>
            <person name="Steele A.D."/>
            <person name="Gui C."/>
            <person name="Meng S."/>
            <person name="Li G."/>
            <person name="Viehrig K."/>
            <person name="Ye F."/>
            <person name="Su P."/>
            <person name="Kiefer A.F."/>
            <person name="Nichols A."/>
            <person name="Cepeda A.J."/>
            <person name="Yan W."/>
            <person name="Fan B."/>
            <person name="Jiang Y."/>
            <person name="Adhikari A."/>
            <person name="Zheng C.-J."/>
            <person name="Schuster L."/>
            <person name="Cowan T.M."/>
            <person name="Smanski M.J."/>
            <person name="Chevrette M.G."/>
            <person name="De Carvalho L.P.S."/>
            <person name="Shen B."/>
        </authorList>
    </citation>
    <scope>NUCLEOTIDE SEQUENCE [LARGE SCALE GENOMIC DNA]</scope>
    <source>
        <strain evidence="10 11">NPDC052347</strain>
    </source>
</reference>
<comment type="caution">
    <text evidence="10">The sequence shown here is derived from an EMBL/GenBank/DDBJ whole genome shotgun (WGS) entry which is preliminary data.</text>
</comment>
<dbReference type="EMBL" id="JBFAUK010000002">
    <property type="protein sequence ID" value="MEV5505504.1"/>
    <property type="molecule type" value="Genomic_DNA"/>
</dbReference>
<comment type="subcellular location">
    <subcellularLocation>
        <location evidence="1">Cell membrane</location>
    </subcellularLocation>
</comment>
<evidence type="ECO:0000313" key="10">
    <source>
        <dbReference type="EMBL" id="MEV5505504.1"/>
    </source>
</evidence>
<keyword evidence="3 8" id="KW-0812">Transmembrane</keyword>
<keyword evidence="4" id="KW-0547">Nucleotide-binding</keyword>
<keyword evidence="2" id="KW-1003">Cell membrane</keyword>
<evidence type="ECO:0000256" key="4">
    <source>
        <dbReference type="ARBA" id="ARBA00022741"/>
    </source>
</evidence>
<feature type="domain" description="Pycsar effector protein" evidence="9">
    <location>
        <begin position="20"/>
        <end position="177"/>
    </location>
</feature>
<keyword evidence="5 8" id="KW-1133">Transmembrane helix</keyword>
<name>A0ABV3JRM0_STRON</name>
<feature type="transmembrane region" description="Helical" evidence="8">
    <location>
        <begin position="156"/>
        <end position="177"/>
    </location>
</feature>
<evidence type="ECO:0000256" key="3">
    <source>
        <dbReference type="ARBA" id="ARBA00022692"/>
    </source>
</evidence>
<evidence type="ECO:0000256" key="6">
    <source>
        <dbReference type="ARBA" id="ARBA00023118"/>
    </source>
</evidence>
<sequence length="178" mass="18758">MTTGAPEPTAGTPAVASQTAERLLAELRQEAARADTKSSVLVAAQAMATSVLVGVLTTRSWRPASLSAVGQVMWWAGTACFFASLLTLLMTVIPRYRSHGWQPGLPLTHFADIHSAASYGPAALREALRQTERAPAPALLSALAENSRIVAGKYGWLRMSMAGFTAAMVLLPVALLIG</sequence>
<gene>
    <name evidence="10" type="ORF">AB0L16_03380</name>
</gene>
<protein>
    <submittedName>
        <fullName evidence="10">Pycsar system effector family protein</fullName>
    </submittedName>
</protein>
<proteinExistence type="predicted"/>
<evidence type="ECO:0000256" key="7">
    <source>
        <dbReference type="ARBA" id="ARBA00023136"/>
    </source>
</evidence>
<evidence type="ECO:0000313" key="11">
    <source>
        <dbReference type="Proteomes" id="UP001552594"/>
    </source>
</evidence>
<keyword evidence="6" id="KW-0051">Antiviral defense</keyword>
<evidence type="ECO:0000259" key="9">
    <source>
        <dbReference type="Pfam" id="PF18967"/>
    </source>
</evidence>
<evidence type="ECO:0000256" key="1">
    <source>
        <dbReference type="ARBA" id="ARBA00004236"/>
    </source>
</evidence>
<evidence type="ECO:0000256" key="2">
    <source>
        <dbReference type="ARBA" id="ARBA00022475"/>
    </source>
</evidence>
<dbReference type="RefSeq" id="WP_109278665.1">
    <property type="nucleotide sequence ID" value="NZ_JBFAUK010000002.1"/>
</dbReference>
<evidence type="ECO:0000256" key="5">
    <source>
        <dbReference type="ARBA" id="ARBA00022989"/>
    </source>
</evidence>
<dbReference type="Proteomes" id="UP001552594">
    <property type="component" value="Unassembled WGS sequence"/>
</dbReference>
<feature type="transmembrane region" description="Helical" evidence="8">
    <location>
        <begin position="73"/>
        <end position="93"/>
    </location>
</feature>
<evidence type="ECO:0000256" key="8">
    <source>
        <dbReference type="SAM" id="Phobius"/>
    </source>
</evidence>
<accession>A0ABV3JRM0</accession>